<evidence type="ECO:0000259" key="3">
    <source>
        <dbReference type="Pfam" id="PF12969"/>
    </source>
</evidence>
<dbReference type="Gene3D" id="2.60.120.1130">
    <property type="match status" value="1"/>
</dbReference>
<keyword evidence="1" id="KW-0732">Signal</keyword>
<dbReference type="Proteomes" id="UP001320843">
    <property type="component" value="Unassembled WGS sequence"/>
</dbReference>
<feature type="domain" description="Transglutaminase-like" evidence="2">
    <location>
        <begin position="294"/>
        <end position="367"/>
    </location>
</feature>
<evidence type="ECO:0000313" key="5">
    <source>
        <dbReference type="Proteomes" id="UP001320843"/>
    </source>
</evidence>
<dbReference type="InterPro" id="IPR002931">
    <property type="entry name" value="Transglutaminase-like"/>
</dbReference>
<evidence type="ECO:0000256" key="1">
    <source>
        <dbReference type="SAM" id="SignalP"/>
    </source>
</evidence>
<feature type="domain" description="DUF3857" evidence="3">
    <location>
        <begin position="80"/>
        <end position="243"/>
    </location>
</feature>
<gene>
    <name evidence="4" type="ORF">NB700_002297</name>
</gene>
<dbReference type="EMBL" id="JANFWR010000014">
    <property type="protein sequence ID" value="MCW0399741.1"/>
    <property type="molecule type" value="Genomic_DNA"/>
</dbReference>
<dbReference type="Pfam" id="PF12969">
    <property type="entry name" value="DUF3857"/>
    <property type="match status" value="1"/>
</dbReference>
<evidence type="ECO:0000313" key="4">
    <source>
        <dbReference type="EMBL" id="MCW0399741.1"/>
    </source>
</evidence>
<comment type="caution">
    <text evidence="4">The sequence shown here is derived from an EMBL/GenBank/DDBJ whole genome shotgun (WGS) entry which is preliminary data.</text>
</comment>
<accession>A0ABT3DWL3</accession>
<dbReference type="Gene3D" id="3.10.620.30">
    <property type="match status" value="1"/>
</dbReference>
<dbReference type="InterPro" id="IPR038765">
    <property type="entry name" value="Papain-like_cys_pep_sf"/>
</dbReference>
<keyword evidence="5" id="KW-1185">Reference proteome</keyword>
<dbReference type="SUPFAM" id="SSF54001">
    <property type="entry name" value="Cysteine proteinases"/>
    <property type="match status" value="1"/>
</dbReference>
<protein>
    <recommendedName>
        <fullName evidence="6">Transglutaminase</fullName>
    </recommendedName>
</protein>
<evidence type="ECO:0008006" key="6">
    <source>
        <dbReference type="Google" id="ProtNLM"/>
    </source>
</evidence>
<proteinExistence type="predicted"/>
<organism evidence="4 5">
    <name type="scientific">Xanthomonas sacchari</name>
    <dbReference type="NCBI Taxonomy" id="56458"/>
    <lineage>
        <taxon>Bacteria</taxon>
        <taxon>Pseudomonadati</taxon>
        <taxon>Pseudomonadota</taxon>
        <taxon>Gammaproteobacteria</taxon>
        <taxon>Lysobacterales</taxon>
        <taxon>Lysobacteraceae</taxon>
        <taxon>Xanthomonas</taxon>
    </lineage>
</organism>
<sequence>MTRTAPSAGRGRRLPDRRPARASRWLFGAALLALSGLAGAQPAPAAHSNADQTAGAATAPVVSNNYSYVRYRADYEVREDATSVETDEYELLLKTKAGVDQFSQVRLGYSEKLETLEVLAAYTLTPDGLRHDVPADKIYTQESYSSATAAMYADRKVKVVVFPNLMPGARLVYRVRRTQNVPYFPGYFSLWETFSVFSQYDDATVTLVAPRRLQMHLYTRGVQGSDTPTIDGEQARWEWRYSRREPMKSQNWSAATWEFSPTIMASSFRHWSQMAQAYQHSSAAAAQVTPKVRARAEQITAGIVDRRAQAAALYEWVARNIRYVAVYLGNGGLQPNSADSILDNHYGDCKDHTVVLEALLAAKGIASTPVLIGAQGGPTLPEVPVLGRFNHAITYLPEFKLYVDSTSPYARFGQLPAGDLGAPVLHTADGTVARTPPDDAKRNRYLAETDYRFDADGGVSGITRLDSGDVGEVGLRTMFVQLNAQNRTRIEESIVAASGFDGSGELLLQGTPQDLSRPFGYAYRFQAHDYVDFGVVGGMSLPLMPGADSVRGVYSTASAERNLTPFYCNDNARSETYRLTFPDSVPIIAIPADTHFRNAAGEYAATWVRDGQTVTATHTLHRRAIHGPAALCQPQDYAAFRELYQQVRRGFRGQILYGDLGRMQTGP</sequence>
<dbReference type="InterPro" id="IPR024618">
    <property type="entry name" value="DUF3857"/>
</dbReference>
<dbReference type="Pfam" id="PF01841">
    <property type="entry name" value="Transglut_core"/>
    <property type="match status" value="1"/>
</dbReference>
<name>A0ABT3DWL3_9XANT</name>
<evidence type="ECO:0000259" key="2">
    <source>
        <dbReference type="Pfam" id="PF01841"/>
    </source>
</evidence>
<reference evidence="4 5" key="1">
    <citation type="submission" date="2022-06" db="EMBL/GenBank/DDBJ databases">
        <title>Dynamics of rice microbiomes reveals core vertical transmitted seed endophytes.</title>
        <authorList>
            <person name="Liao K."/>
            <person name="Zhang X."/>
        </authorList>
    </citation>
    <scope>NUCLEOTIDE SEQUENCE [LARGE SCALE GENOMIC DNA]</scope>
    <source>
        <strain evidence="4 5">YT10-10-1</strain>
    </source>
</reference>
<feature type="chain" id="PRO_5047333228" description="Transglutaminase" evidence="1">
    <location>
        <begin position="41"/>
        <end position="667"/>
    </location>
</feature>
<feature type="signal peptide" evidence="1">
    <location>
        <begin position="1"/>
        <end position="40"/>
    </location>
</feature>
<dbReference type="Gene3D" id="2.60.40.3140">
    <property type="match status" value="1"/>
</dbReference>